<reference evidence="1" key="1">
    <citation type="submission" date="2021-11" db="EMBL/GenBank/DDBJ databases">
        <authorList>
            <person name="Islam A."/>
            <person name="Islam S."/>
            <person name="Flora M.S."/>
            <person name="Rahman M."/>
            <person name="Ziaur R.M."/>
            <person name="Epstein J.H."/>
            <person name="Hassan M."/>
            <person name="Klassen M."/>
            <person name="Woodard K."/>
            <person name="Webb A."/>
            <person name="Webby R.J."/>
            <person name="El Zowalaty M.E."/>
        </authorList>
    </citation>
    <scope>NUCLEOTIDE SEQUENCE</scope>
    <source>
        <strain evidence="1">Pbs3</strain>
    </source>
</reference>
<comment type="caution">
    <text evidence="1">The sequence shown here is derived from an EMBL/GenBank/DDBJ whole genome shotgun (WGS) entry which is preliminary data.</text>
</comment>
<evidence type="ECO:0008006" key="3">
    <source>
        <dbReference type="Google" id="ProtNLM"/>
    </source>
</evidence>
<dbReference type="SUPFAM" id="SSF48403">
    <property type="entry name" value="Ankyrin repeat"/>
    <property type="match status" value="1"/>
</dbReference>
<dbReference type="EMBL" id="CAKKTJ010000223">
    <property type="protein sequence ID" value="CAH0478204.1"/>
    <property type="molecule type" value="Genomic_DNA"/>
</dbReference>
<dbReference type="PANTHER" id="PTHR46586">
    <property type="entry name" value="ANKYRIN REPEAT-CONTAINING PROTEIN"/>
    <property type="match status" value="1"/>
</dbReference>
<evidence type="ECO:0000313" key="1">
    <source>
        <dbReference type="EMBL" id="CAH0478204.1"/>
    </source>
</evidence>
<gene>
    <name evidence="1" type="ORF">PBS003_LOCUS4907</name>
</gene>
<sequence length="161" mass="17900">MKEERPNGHLDVVKWLHEHTNPSSTHVFFVTLEEASKNGDLTMVKWLCEVRGEQSSCASVLAASKRHLDMLEWLRGNNFDRYPLASMDDAAANGHLNVLKWMQLNAGYATVAAMDMAASNGHITVVEWLHQKRKEGCTTSAMNSAAANGHLEIVHNRSTCV</sequence>
<dbReference type="Gene3D" id="1.25.40.20">
    <property type="entry name" value="Ankyrin repeat-containing domain"/>
    <property type="match status" value="2"/>
</dbReference>
<organism evidence="1 2">
    <name type="scientific">Peronospora belbahrii</name>
    <dbReference type="NCBI Taxonomy" id="622444"/>
    <lineage>
        <taxon>Eukaryota</taxon>
        <taxon>Sar</taxon>
        <taxon>Stramenopiles</taxon>
        <taxon>Oomycota</taxon>
        <taxon>Peronosporomycetes</taxon>
        <taxon>Peronosporales</taxon>
        <taxon>Peronosporaceae</taxon>
        <taxon>Peronospora</taxon>
    </lineage>
</organism>
<proteinExistence type="predicted"/>
<dbReference type="AlphaFoldDB" id="A0AAU9KWN6"/>
<evidence type="ECO:0000313" key="2">
    <source>
        <dbReference type="Proteomes" id="UP001160483"/>
    </source>
</evidence>
<accession>A0AAU9KWN6</accession>
<dbReference type="InterPro" id="IPR002110">
    <property type="entry name" value="Ankyrin_rpt"/>
</dbReference>
<protein>
    <recommendedName>
        <fullName evidence="3">Ankyrin repeat-containing domain</fullName>
    </recommendedName>
</protein>
<name>A0AAU9KWN6_9STRA</name>
<dbReference type="Proteomes" id="UP001160483">
    <property type="component" value="Unassembled WGS sequence"/>
</dbReference>
<dbReference type="InterPro" id="IPR036770">
    <property type="entry name" value="Ankyrin_rpt-contain_sf"/>
</dbReference>
<dbReference type="InterPro" id="IPR052050">
    <property type="entry name" value="SecEffector_AnkRepeat"/>
</dbReference>
<dbReference type="Pfam" id="PF13637">
    <property type="entry name" value="Ank_4"/>
    <property type="match status" value="1"/>
</dbReference>
<dbReference type="PANTHER" id="PTHR46586:SF3">
    <property type="entry name" value="ANKYRIN REPEAT-CONTAINING PROTEIN"/>
    <property type="match status" value="1"/>
</dbReference>